<comment type="caution">
    <text evidence="3">The sequence shown here is derived from an EMBL/GenBank/DDBJ whole genome shotgun (WGS) entry which is preliminary data.</text>
</comment>
<dbReference type="InterPro" id="IPR025400">
    <property type="entry name" value="Lin1244/Lin1753-like_N"/>
</dbReference>
<dbReference type="EMBL" id="JAGIKV010000006">
    <property type="protein sequence ID" value="MBP2245325.1"/>
    <property type="molecule type" value="Genomic_DNA"/>
</dbReference>
<dbReference type="PANTHER" id="PTHR39196:SF1">
    <property type="entry name" value="PRIMOSOME, DNAD SUBUNIT"/>
    <property type="match status" value="1"/>
</dbReference>
<feature type="domain" description="Lin1244/Lin1753-like N-terminal" evidence="2">
    <location>
        <begin position="11"/>
        <end position="104"/>
    </location>
</feature>
<evidence type="ECO:0000313" key="3">
    <source>
        <dbReference type="EMBL" id="MBP2245325.1"/>
    </source>
</evidence>
<dbReference type="Pfam" id="PF14297">
    <property type="entry name" value="Lin1244_N"/>
    <property type="match status" value="1"/>
</dbReference>
<feature type="region of interest" description="Disordered" evidence="1">
    <location>
        <begin position="254"/>
        <end position="277"/>
    </location>
</feature>
<accession>A0ABS4RSL1</accession>
<dbReference type="PANTHER" id="PTHR39196">
    <property type="entry name" value="PRIMOSOME, DNAD SUBUNIT"/>
    <property type="match status" value="1"/>
</dbReference>
<name>A0ABS4RSL1_PAEXY</name>
<dbReference type="Proteomes" id="UP000810207">
    <property type="component" value="Unassembled WGS sequence"/>
</dbReference>
<sequence length="277" mass="31376">MARPRKDGMDYFPHDTDAVNDTKIEALRMLYGNDGYAFYFILLELIYRQPNFELDVSDAETIQILAKKVEVSPEKFGNMLNTAIKRECFDSASYVERGVLTSGGVKKRSKVVVEKREKMRKKSNDGAEKELLPDSCIVSDAETGEESTQSKSKSKVKDKSNSSKNNSAEPVVQHEGYHVDFESFWTVYPKFRRKDKAKTFGIWKKKIKESERDLLIQCTERYAADKKTIGATGQFAKMPSTYLNAGTYKDYLSGGDENETIQSSTGSTGKYSEFTIE</sequence>
<evidence type="ECO:0000259" key="2">
    <source>
        <dbReference type="Pfam" id="PF14297"/>
    </source>
</evidence>
<feature type="region of interest" description="Disordered" evidence="1">
    <location>
        <begin position="141"/>
        <end position="171"/>
    </location>
</feature>
<organism evidence="3 4">
    <name type="scientific">Paenibacillus xylanexedens</name>
    <dbReference type="NCBI Taxonomy" id="528191"/>
    <lineage>
        <taxon>Bacteria</taxon>
        <taxon>Bacillati</taxon>
        <taxon>Bacillota</taxon>
        <taxon>Bacilli</taxon>
        <taxon>Bacillales</taxon>
        <taxon>Paenibacillaceae</taxon>
        <taxon>Paenibacillus</taxon>
    </lineage>
</organism>
<protein>
    <recommendedName>
        <fullName evidence="2">Lin1244/Lin1753-like N-terminal domain-containing protein</fullName>
    </recommendedName>
</protein>
<evidence type="ECO:0000313" key="4">
    <source>
        <dbReference type="Proteomes" id="UP000810207"/>
    </source>
</evidence>
<proteinExistence type="predicted"/>
<keyword evidence="4" id="KW-1185">Reference proteome</keyword>
<evidence type="ECO:0000256" key="1">
    <source>
        <dbReference type="SAM" id="MobiDB-lite"/>
    </source>
</evidence>
<dbReference type="RefSeq" id="WP_211082115.1">
    <property type="nucleotide sequence ID" value="NZ_CBCSLC010000003.1"/>
</dbReference>
<feature type="compositionally biased region" description="Polar residues" evidence="1">
    <location>
        <begin position="260"/>
        <end position="270"/>
    </location>
</feature>
<reference evidence="3 4" key="1">
    <citation type="submission" date="2021-03" db="EMBL/GenBank/DDBJ databases">
        <title>Genomic Encyclopedia of Type Strains, Phase IV (KMG-IV): sequencing the most valuable type-strain genomes for metagenomic binning, comparative biology and taxonomic classification.</title>
        <authorList>
            <person name="Goeker M."/>
        </authorList>
    </citation>
    <scope>NUCLEOTIDE SEQUENCE [LARGE SCALE GENOMIC DNA]</scope>
    <source>
        <strain evidence="3 4">DSM 21292</strain>
    </source>
</reference>
<gene>
    <name evidence="3" type="ORF">J2Z28_001943</name>
</gene>